<feature type="transmembrane region" description="Helical" evidence="1">
    <location>
        <begin position="344"/>
        <end position="363"/>
    </location>
</feature>
<dbReference type="EMBL" id="WKJM01000017">
    <property type="protein sequence ID" value="MRX10072.1"/>
    <property type="molecule type" value="Genomic_DNA"/>
</dbReference>
<keyword evidence="1" id="KW-1133">Transmembrane helix</keyword>
<feature type="transmembrane region" description="Helical" evidence="1">
    <location>
        <begin position="226"/>
        <end position="246"/>
    </location>
</feature>
<feature type="transmembrane region" description="Helical" evidence="1">
    <location>
        <begin position="190"/>
        <end position="214"/>
    </location>
</feature>
<comment type="caution">
    <text evidence="2">The sequence shown here is derived from an EMBL/GenBank/DDBJ whole genome shotgun (WGS) entry which is preliminary data.</text>
</comment>
<gene>
    <name evidence="2" type="ORF">GJ697_19730</name>
</gene>
<keyword evidence="1" id="KW-0812">Transmembrane</keyword>
<evidence type="ECO:0000256" key="1">
    <source>
        <dbReference type="SAM" id="Phobius"/>
    </source>
</evidence>
<feature type="transmembrane region" description="Helical" evidence="1">
    <location>
        <begin position="375"/>
        <end position="398"/>
    </location>
</feature>
<feature type="transmembrane region" description="Helical" evidence="1">
    <location>
        <begin position="310"/>
        <end position="332"/>
    </location>
</feature>
<sequence length="653" mass="69985">MSKPVPTTTPISGAVKAALLLGMVALLLCVGIDTIWATSSDFSHHYSLVARIAQLWILPPGVDPSLGEMNIYPRSSHILAAVLGMLVHSPLLGMHLLTLLSMIGAWAGLGALMLTLPRRAALSTMLLLAFLLLVNRPLRLDIYGIEDIGNFFFAQLVAQALMLGVLVAALAMERRGVAPLLRNGFVLGSIYLLAGTHLLPTVQLVCVLLALVALDFVMQGKRGSRAWTLSALATLATMALAVLLMIKHPAYAAMKTISANDGSLTLHWLGSMARIAVYCVAIALLSGWLTFSWWRMARRGEGRDWLAFKYIGLFGLAAAGLCLLQIALLHVGQGSEYAVKKHGFTLNSVFLVELALLPALLSTRLRQAAPGPHPLWDVLHGALALPLLIATAFLTITWHRGSIDTSDAVALEHKLELRRDLVLQPTPGKYVYVVEVPGMPSWMSYLYTIGVFGTPRTMNSLDVLSDRPLTETQLIGTIITGAGANLGRMKECLQPGSNSELALIDGACATRQSALGRPVIGMTSIDGQPNCTLEGFGMGEEGGRWTVLGEATLNCPLPVFDKGAPSTLTIHANAFLQGAMTQRLRVSLNGGAAQEFTFVSQQPPPLVEIKLPAHADGQLKIHLAMPDAVTPKSLGLSGDDRQLGVIIKSLEFK</sequence>
<reference evidence="2 3" key="1">
    <citation type="submission" date="2019-11" db="EMBL/GenBank/DDBJ databases">
        <title>Novel species isolated from a subtropical stream in China.</title>
        <authorList>
            <person name="Lu H."/>
        </authorList>
    </citation>
    <scope>NUCLEOTIDE SEQUENCE [LARGE SCALE GENOMIC DNA]</scope>
    <source>
        <strain evidence="2 3">FT25W</strain>
    </source>
</reference>
<accession>A0A6L5QLD2</accession>
<evidence type="ECO:0000313" key="2">
    <source>
        <dbReference type="EMBL" id="MRX10072.1"/>
    </source>
</evidence>
<dbReference type="AlphaFoldDB" id="A0A6L5QLD2"/>
<protein>
    <submittedName>
        <fullName evidence="2">Uncharacterized protein</fullName>
    </submittedName>
</protein>
<evidence type="ECO:0000313" key="3">
    <source>
        <dbReference type="Proteomes" id="UP000481037"/>
    </source>
</evidence>
<dbReference type="Proteomes" id="UP000481037">
    <property type="component" value="Unassembled WGS sequence"/>
</dbReference>
<keyword evidence="1" id="KW-0472">Membrane</keyword>
<feature type="transmembrane region" description="Helical" evidence="1">
    <location>
        <begin position="266"/>
        <end position="289"/>
    </location>
</feature>
<keyword evidence="3" id="KW-1185">Reference proteome</keyword>
<feature type="transmembrane region" description="Helical" evidence="1">
    <location>
        <begin position="150"/>
        <end position="170"/>
    </location>
</feature>
<proteinExistence type="predicted"/>
<name>A0A6L5QLD2_9BURK</name>
<organism evidence="2 3">
    <name type="scientific">Duganella alba</name>
    <dbReference type="NCBI Taxonomy" id="2666081"/>
    <lineage>
        <taxon>Bacteria</taxon>
        <taxon>Pseudomonadati</taxon>
        <taxon>Pseudomonadota</taxon>
        <taxon>Betaproteobacteria</taxon>
        <taxon>Burkholderiales</taxon>
        <taxon>Oxalobacteraceae</taxon>
        <taxon>Telluria group</taxon>
        <taxon>Duganella</taxon>
    </lineage>
</organism>
<feature type="transmembrane region" description="Helical" evidence="1">
    <location>
        <begin position="120"/>
        <end position="138"/>
    </location>
</feature>
<dbReference type="RefSeq" id="WP_154366387.1">
    <property type="nucleotide sequence ID" value="NZ_WKJM01000017.1"/>
</dbReference>